<keyword evidence="2" id="KW-1185">Reference proteome</keyword>
<dbReference type="eggNOG" id="arCOG13359">
    <property type="taxonomic scope" value="Archaea"/>
</dbReference>
<organism evidence="1 2">
    <name type="scientific">Natrialba asiatica (strain ATCC 700177 / DSM 12278 / JCM 9576 / FERM P-10747 / NBRC 102637 / 172P1)</name>
    <dbReference type="NCBI Taxonomy" id="29540"/>
    <lineage>
        <taxon>Archaea</taxon>
        <taxon>Methanobacteriati</taxon>
        <taxon>Methanobacteriota</taxon>
        <taxon>Stenosarchaea group</taxon>
        <taxon>Halobacteria</taxon>
        <taxon>Halobacteriales</taxon>
        <taxon>Natrialbaceae</taxon>
        <taxon>Natrialba</taxon>
    </lineage>
</organism>
<evidence type="ECO:0000313" key="2">
    <source>
        <dbReference type="Proteomes" id="UP000011554"/>
    </source>
</evidence>
<reference evidence="1 2" key="1">
    <citation type="journal article" date="2014" name="PLoS Genet.">
        <title>Phylogenetically driven sequencing of extremely halophilic archaea reveals strategies for static and dynamic osmo-response.</title>
        <authorList>
            <person name="Becker E.A."/>
            <person name="Seitzer P.M."/>
            <person name="Tritt A."/>
            <person name="Larsen D."/>
            <person name="Krusor M."/>
            <person name="Yao A.I."/>
            <person name="Wu D."/>
            <person name="Madern D."/>
            <person name="Eisen J.A."/>
            <person name="Darling A.E."/>
            <person name="Facciotti M.T."/>
        </authorList>
    </citation>
    <scope>NUCLEOTIDE SEQUENCE [LARGE SCALE GENOMIC DNA]</scope>
    <source>
        <strain evidence="1 2">DSM 12278</strain>
    </source>
</reference>
<dbReference type="PATRIC" id="fig|29540.5.peg.4270"/>
<dbReference type="AlphaFoldDB" id="M0AFG6"/>
<name>M0AFG6_NATA1</name>
<sequence length="868" mass="94494">MATRDYDEFEGQFYANSGNDVGERRLLLDEIDAGGHSISGQVIDGDGNPVDNATVETIGVDFDGLKEELNDTSADLEAEADELLDQVDDVEPDSWNEDYDLTSHFQDANGEYLLAHQQNDWGLGQTLAIDSNVDAPRLSMDSDSSVYLSVWDATNGSGILGNQVDNSFPGSVVKQPIVVEQIGAGGETIQSTTHDPEVIAETTGGRVTGTNKHYGVDIDLSVGFYRAYPEGSPEKGYTFVVGDAQELIGMFQDQLRTEAGELTERSEELSETVKGGLFERRTTTTTENGTFNLRVQQGVERATVQTYRADGQQLTEITGPSFGDLRDIADGAYNGSFVVASPQRFDVPNENVTIQAYRTDELPFRNIEDYDSLQEWLQDQRMKERLDEISEEYDERLSELDRARLEQVYSSHRLLVETIPSAEDNYLSESSFDEIQDGEDLSNDELETETELMQSALIGAGDLDNIDDLEPPEIPEDPIDVTDGTLNAEYPIPGNLNLDSITPEIHYSDGTSEQISDEYWSVDESMTPLGTDTLVIEDYPLGDGVSAFDVRIMGASENGLLDDRISGVNPDFAGELVDIDAIDFSTLAPSADERVYVSVDAASGQDTIVGVDVFGPNGQQLGSEVSNESDQASFRTNGEGAHHVRLTLESTSGHQFTVSESIRALEQSRSDPATVRIGKSTLGPHAVVGERLESARVDSLENPSIDAIAEADDAPGEIHIKPGDNLRGTSNTLDVNLLHGSDEEQVRRNAMVYVHIDGGLGDKDISWVNSNPITQDGQTRWGEVEHGESDGKSVLVTVTDERGQASIEIERDAGPIARMVHWMSYSIPGSDLLTSIFAPLYQFILTVAAEPVTTVSPVSPTVPVAATV</sequence>
<dbReference type="EMBL" id="AOIO01000049">
    <property type="protein sequence ID" value="ELY97141.1"/>
    <property type="molecule type" value="Genomic_DNA"/>
</dbReference>
<accession>M0AFG6</accession>
<evidence type="ECO:0000313" key="1">
    <source>
        <dbReference type="EMBL" id="ELY97141.1"/>
    </source>
</evidence>
<dbReference type="Proteomes" id="UP000011554">
    <property type="component" value="Unassembled WGS sequence"/>
</dbReference>
<proteinExistence type="predicted"/>
<gene>
    <name evidence="1" type="ORF">C481_21171</name>
</gene>
<protein>
    <submittedName>
        <fullName evidence="1">Uncharacterized protein</fullName>
    </submittedName>
</protein>
<comment type="caution">
    <text evidence="1">The sequence shown here is derived from an EMBL/GenBank/DDBJ whole genome shotgun (WGS) entry which is preliminary data.</text>
</comment>